<sequence length="293" mass="32674">MKLRLFFSVISALILNLSVSAQQPKTLLWQVSGNGLSKPSFVFGTMHLLCSAEEMMSDSLLSALSRSEQVFFEIDMDNPGEMLGVFKFIRMKDNKKIGDLLSPDEYQRVKNYFSNNKTVLPLSMMERFKPYFVAAMLSEAKMPCGTKTGMEELILKQAKKEGKPISGLETIEFQASVFDSIPYDEQAKELLKAIDEEAKQDSFTNRMAAIYLAQDLDQIEQLTLDEEGGVSSYLELFLYGRNANWIPAMEAAMKKQPALFAVGAAHLPGDKGVLSLLKKAGYTVVPVPNPVRN</sequence>
<dbReference type="Pfam" id="PF01963">
    <property type="entry name" value="TraB_PrgY_gumN"/>
    <property type="match status" value="1"/>
</dbReference>
<keyword evidence="3" id="KW-1185">Reference proteome</keyword>
<organism evidence="2 3">
    <name type="scientific">Flavihumibacter fluminis</name>
    <dbReference type="NCBI Taxonomy" id="2909236"/>
    <lineage>
        <taxon>Bacteria</taxon>
        <taxon>Pseudomonadati</taxon>
        <taxon>Bacteroidota</taxon>
        <taxon>Chitinophagia</taxon>
        <taxon>Chitinophagales</taxon>
        <taxon>Chitinophagaceae</taxon>
        <taxon>Flavihumibacter</taxon>
    </lineage>
</organism>
<feature type="chain" id="PRO_5046427165" evidence="1">
    <location>
        <begin position="22"/>
        <end position="293"/>
    </location>
</feature>
<feature type="signal peptide" evidence="1">
    <location>
        <begin position="1"/>
        <end position="21"/>
    </location>
</feature>
<evidence type="ECO:0000256" key="1">
    <source>
        <dbReference type="SAM" id="SignalP"/>
    </source>
</evidence>
<name>A0ABS9BIY4_9BACT</name>
<dbReference type="PANTHER" id="PTHR40590:SF1">
    <property type="entry name" value="CYTOPLASMIC PROTEIN"/>
    <property type="match status" value="1"/>
</dbReference>
<dbReference type="RefSeq" id="WP_234866106.1">
    <property type="nucleotide sequence ID" value="NZ_JAKEVY010000002.1"/>
</dbReference>
<comment type="caution">
    <text evidence="2">The sequence shown here is derived from an EMBL/GenBank/DDBJ whole genome shotgun (WGS) entry which is preliminary data.</text>
</comment>
<accession>A0ABS9BIY4</accession>
<dbReference type="InterPro" id="IPR047111">
    <property type="entry name" value="YbaP-like"/>
</dbReference>
<dbReference type="InterPro" id="IPR002816">
    <property type="entry name" value="TraB/PrgY/GumN_fam"/>
</dbReference>
<evidence type="ECO:0000313" key="3">
    <source>
        <dbReference type="Proteomes" id="UP001200145"/>
    </source>
</evidence>
<protein>
    <submittedName>
        <fullName evidence="2">TraB/GumN family protein</fullName>
    </submittedName>
</protein>
<keyword evidence="1" id="KW-0732">Signal</keyword>
<dbReference type="EMBL" id="JAKEVY010000002">
    <property type="protein sequence ID" value="MCF1715159.1"/>
    <property type="molecule type" value="Genomic_DNA"/>
</dbReference>
<evidence type="ECO:0000313" key="2">
    <source>
        <dbReference type="EMBL" id="MCF1715159.1"/>
    </source>
</evidence>
<reference evidence="2 3" key="1">
    <citation type="submission" date="2022-01" db="EMBL/GenBank/DDBJ databases">
        <title>Flavihumibacter sp. nov., isolated from sediment of a river.</title>
        <authorList>
            <person name="Liu H."/>
        </authorList>
    </citation>
    <scope>NUCLEOTIDE SEQUENCE [LARGE SCALE GENOMIC DNA]</scope>
    <source>
        <strain evidence="2 3">RY-1</strain>
    </source>
</reference>
<dbReference type="Proteomes" id="UP001200145">
    <property type="component" value="Unassembled WGS sequence"/>
</dbReference>
<proteinExistence type="predicted"/>
<gene>
    <name evidence="2" type="ORF">L0U88_11035</name>
</gene>
<dbReference type="CDD" id="cd14789">
    <property type="entry name" value="Tiki"/>
    <property type="match status" value="1"/>
</dbReference>
<dbReference type="PANTHER" id="PTHR40590">
    <property type="entry name" value="CYTOPLASMIC PROTEIN-RELATED"/>
    <property type="match status" value="1"/>
</dbReference>